<evidence type="ECO:0000313" key="2">
    <source>
        <dbReference type="Proteomes" id="UP001152803"/>
    </source>
</evidence>
<proteinExistence type="predicted"/>
<dbReference type="EMBL" id="JAFJMO010000017">
    <property type="protein sequence ID" value="KAJ8252596.1"/>
    <property type="molecule type" value="Genomic_DNA"/>
</dbReference>
<reference evidence="1" key="1">
    <citation type="journal article" date="2023" name="Science">
        <title>Genome structures resolve the early diversification of teleost fishes.</title>
        <authorList>
            <person name="Parey E."/>
            <person name="Louis A."/>
            <person name="Montfort J."/>
            <person name="Bouchez O."/>
            <person name="Roques C."/>
            <person name="Iampietro C."/>
            <person name="Lluch J."/>
            <person name="Castinel A."/>
            <person name="Donnadieu C."/>
            <person name="Desvignes T."/>
            <person name="Floi Bucao C."/>
            <person name="Jouanno E."/>
            <person name="Wen M."/>
            <person name="Mejri S."/>
            <person name="Dirks R."/>
            <person name="Jansen H."/>
            <person name="Henkel C."/>
            <person name="Chen W.J."/>
            <person name="Zahm M."/>
            <person name="Cabau C."/>
            <person name="Klopp C."/>
            <person name="Thompson A.W."/>
            <person name="Robinson-Rechavi M."/>
            <person name="Braasch I."/>
            <person name="Lecointre G."/>
            <person name="Bobe J."/>
            <person name="Postlethwait J.H."/>
            <person name="Berthelot C."/>
            <person name="Roest Crollius H."/>
            <person name="Guiguen Y."/>
        </authorList>
    </citation>
    <scope>NUCLEOTIDE SEQUENCE</scope>
    <source>
        <strain evidence="1">Concon-B</strain>
    </source>
</reference>
<accession>A0A9Q1CYJ2</accession>
<sequence length="86" mass="9788">MLKRNNLLFKGGRRGRSCPAFIGGHPQFSIGLPSAHFGKAFQRKFWKGRGGGMESRRKEKGMCQFPRDLVKTRHQCPRCTALRGQQ</sequence>
<protein>
    <submittedName>
        <fullName evidence="1">Uncharacterized protein</fullName>
    </submittedName>
</protein>
<name>A0A9Q1CYJ2_CONCO</name>
<organism evidence="1 2">
    <name type="scientific">Conger conger</name>
    <name type="common">Conger eel</name>
    <name type="synonym">Muraena conger</name>
    <dbReference type="NCBI Taxonomy" id="82655"/>
    <lineage>
        <taxon>Eukaryota</taxon>
        <taxon>Metazoa</taxon>
        <taxon>Chordata</taxon>
        <taxon>Craniata</taxon>
        <taxon>Vertebrata</taxon>
        <taxon>Euteleostomi</taxon>
        <taxon>Actinopterygii</taxon>
        <taxon>Neopterygii</taxon>
        <taxon>Teleostei</taxon>
        <taxon>Anguilliformes</taxon>
        <taxon>Congridae</taxon>
        <taxon>Conger</taxon>
    </lineage>
</organism>
<gene>
    <name evidence="1" type="ORF">COCON_G00219080</name>
</gene>
<dbReference type="Proteomes" id="UP001152803">
    <property type="component" value="Unassembled WGS sequence"/>
</dbReference>
<comment type="caution">
    <text evidence="1">The sequence shown here is derived from an EMBL/GenBank/DDBJ whole genome shotgun (WGS) entry which is preliminary data.</text>
</comment>
<keyword evidence="2" id="KW-1185">Reference proteome</keyword>
<evidence type="ECO:0000313" key="1">
    <source>
        <dbReference type="EMBL" id="KAJ8252596.1"/>
    </source>
</evidence>
<dbReference type="AlphaFoldDB" id="A0A9Q1CYJ2"/>